<keyword evidence="2" id="KW-1185">Reference proteome</keyword>
<protein>
    <submittedName>
        <fullName evidence="1">Short-chain dehydrogenase</fullName>
    </submittedName>
</protein>
<organism evidence="1 2">
    <name type="scientific">Chitiniphilus shinanonensis</name>
    <dbReference type="NCBI Taxonomy" id="553088"/>
    <lineage>
        <taxon>Bacteria</taxon>
        <taxon>Pseudomonadati</taxon>
        <taxon>Pseudomonadota</taxon>
        <taxon>Betaproteobacteria</taxon>
        <taxon>Neisseriales</taxon>
        <taxon>Chitinibacteraceae</taxon>
        <taxon>Chitiniphilus</taxon>
    </lineage>
</organism>
<name>A0ABQ6BZ65_9NEIS</name>
<evidence type="ECO:0000313" key="2">
    <source>
        <dbReference type="Proteomes" id="UP001156836"/>
    </source>
</evidence>
<dbReference type="Pfam" id="PF00106">
    <property type="entry name" value="adh_short"/>
    <property type="match status" value="1"/>
</dbReference>
<dbReference type="InterPro" id="IPR052184">
    <property type="entry name" value="SDR_enzymes"/>
</dbReference>
<dbReference type="EMBL" id="BSOZ01000050">
    <property type="protein sequence ID" value="GLS05527.1"/>
    <property type="molecule type" value="Genomic_DNA"/>
</dbReference>
<dbReference type="SUPFAM" id="SSF51735">
    <property type="entry name" value="NAD(P)-binding Rossmann-fold domains"/>
    <property type="match status" value="1"/>
</dbReference>
<dbReference type="InterPro" id="IPR036291">
    <property type="entry name" value="NAD(P)-bd_dom_sf"/>
</dbReference>
<dbReference type="PRINTS" id="PR00081">
    <property type="entry name" value="GDHRDH"/>
</dbReference>
<evidence type="ECO:0000313" key="1">
    <source>
        <dbReference type="EMBL" id="GLS05527.1"/>
    </source>
</evidence>
<comment type="caution">
    <text evidence="1">The sequence shown here is derived from an EMBL/GenBank/DDBJ whole genome shotgun (WGS) entry which is preliminary data.</text>
</comment>
<dbReference type="Gene3D" id="3.40.50.720">
    <property type="entry name" value="NAD(P)-binding Rossmann-like Domain"/>
    <property type="match status" value="1"/>
</dbReference>
<accession>A0ABQ6BZ65</accession>
<dbReference type="Proteomes" id="UP001156836">
    <property type="component" value="Unassembled WGS sequence"/>
</dbReference>
<dbReference type="InterPro" id="IPR002347">
    <property type="entry name" value="SDR_fam"/>
</dbReference>
<sequence>MLETVSILATVIMQKTLLLTGANRGLGLEFVRQYLAAGWRVIAVARHHADELATPDTPALRRVALDVTDWQAVAGLADALADERIDLLLNNAGRYGGDDQALGKLDPEEWLRVLAVNTVAPLMLVQALRPRLAPGAVIASISSRMGSIADNDSGGAYHYRSAKAALNAAHRSLALDLRGRHVCVVLHPGWVRTDMGGGNAPLSPAESVRGMRAVLERLTPADSGGFFNYDGTPLPW</sequence>
<proteinExistence type="predicted"/>
<reference evidence="2" key="1">
    <citation type="journal article" date="2019" name="Int. J. Syst. Evol. Microbiol.">
        <title>The Global Catalogue of Microorganisms (GCM) 10K type strain sequencing project: providing services to taxonomists for standard genome sequencing and annotation.</title>
        <authorList>
            <consortium name="The Broad Institute Genomics Platform"/>
            <consortium name="The Broad Institute Genome Sequencing Center for Infectious Disease"/>
            <person name="Wu L."/>
            <person name="Ma J."/>
        </authorList>
    </citation>
    <scope>NUCLEOTIDE SEQUENCE [LARGE SCALE GENOMIC DNA]</scope>
    <source>
        <strain evidence="2">NBRC 104970</strain>
    </source>
</reference>
<dbReference type="PANTHER" id="PTHR45458:SF1">
    <property type="entry name" value="SHORT CHAIN DEHYDROGENASE"/>
    <property type="match status" value="1"/>
</dbReference>
<dbReference type="CDD" id="cd05325">
    <property type="entry name" value="carb_red_sniffer_like_SDR_c"/>
    <property type="match status" value="1"/>
</dbReference>
<dbReference type="PANTHER" id="PTHR45458">
    <property type="entry name" value="SHORT-CHAIN DEHYDROGENASE/REDUCTASE SDR"/>
    <property type="match status" value="1"/>
</dbReference>
<gene>
    <name evidence="1" type="ORF">GCM10007860_26810</name>
</gene>